<comment type="similarity">
    <text evidence="7">Belongs to the binding-protein-dependent transport system permease family.</text>
</comment>
<dbReference type="SUPFAM" id="SSF161098">
    <property type="entry name" value="MetI-like"/>
    <property type="match status" value="1"/>
</dbReference>
<evidence type="ECO:0000256" key="5">
    <source>
        <dbReference type="ARBA" id="ARBA00022989"/>
    </source>
</evidence>
<feature type="transmembrane region" description="Helical" evidence="7">
    <location>
        <begin position="289"/>
        <end position="306"/>
    </location>
</feature>
<dbReference type="PROSITE" id="PS50928">
    <property type="entry name" value="ABC_TM1"/>
    <property type="match status" value="1"/>
</dbReference>
<keyword evidence="10" id="KW-1185">Reference proteome</keyword>
<dbReference type="GO" id="GO:0005886">
    <property type="term" value="C:plasma membrane"/>
    <property type="evidence" value="ECO:0007669"/>
    <property type="project" value="UniProtKB-SubCell"/>
</dbReference>
<dbReference type="InterPro" id="IPR000515">
    <property type="entry name" value="MetI-like"/>
</dbReference>
<comment type="subcellular location">
    <subcellularLocation>
        <location evidence="1 7">Cell membrane</location>
        <topology evidence="1 7">Multi-pass membrane protein</topology>
    </subcellularLocation>
</comment>
<evidence type="ECO:0000313" key="10">
    <source>
        <dbReference type="Proteomes" id="UP000295008"/>
    </source>
</evidence>
<organism evidence="9 10">
    <name type="scientific">Hydrogenispora ethanolica</name>
    <dbReference type="NCBI Taxonomy" id="1082276"/>
    <lineage>
        <taxon>Bacteria</taxon>
        <taxon>Bacillati</taxon>
        <taxon>Bacillota</taxon>
        <taxon>Hydrogenispora</taxon>
    </lineage>
</organism>
<keyword evidence="6 7" id="KW-0472">Membrane</keyword>
<evidence type="ECO:0000256" key="4">
    <source>
        <dbReference type="ARBA" id="ARBA00022692"/>
    </source>
</evidence>
<evidence type="ECO:0000256" key="2">
    <source>
        <dbReference type="ARBA" id="ARBA00022448"/>
    </source>
</evidence>
<dbReference type="InterPro" id="IPR035906">
    <property type="entry name" value="MetI-like_sf"/>
</dbReference>
<feature type="transmembrane region" description="Helical" evidence="7">
    <location>
        <begin position="32"/>
        <end position="59"/>
    </location>
</feature>
<feature type="transmembrane region" description="Helical" evidence="7">
    <location>
        <begin position="178"/>
        <end position="201"/>
    </location>
</feature>
<gene>
    <name evidence="9" type="ORF">EDC14_103449</name>
</gene>
<dbReference type="AlphaFoldDB" id="A0A4R1R7A8"/>
<feature type="transmembrane region" description="Helical" evidence="7">
    <location>
        <begin position="232"/>
        <end position="252"/>
    </location>
</feature>
<evidence type="ECO:0000256" key="6">
    <source>
        <dbReference type="ARBA" id="ARBA00023136"/>
    </source>
</evidence>
<keyword evidence="5 7" id="KW-1133">Transmembrane helix</keyword>
<keyword evidence="3" id="KW-1003">Cell membrane</keyword>
<dbReference type="CDD" id="cd06261">
    <property type="entry name" value="TM_PBP2"/>
    <property type="match status" value="1"/>
</dbReference>
<keyword evidence="2 7" id="KW-0813">Transport</keyword>
<accession>A0A4R1R7A8</accession>
<feature type="transmembrane region" description="Helical" evidence="7">
    <location>
        <begin position="129"/>
        <end position="149"/>
    </location>
</feature>
<dbReference type="Pfam" id="PF00528">
    <property type="entry name" value="BPD_transp_1"/>
    <property type="match status" value="1"/>
</dbReference>
<evidence type="ECO:0000256" key="7">
    <source>
        <dbReference type="RuleBase" id="RU363032"/>
    </source>
</evidence>
<feature type="domain" description="ABC transmembrane type-1" evidence="8">
    <location>
        <begin position="92"/>
        <end position="305"/>
    </location>
</feature>
<dbReference type="PANTHER" id="PTHR30193">
    <property type="entry name" value="ABC TRANSPORTER PERMEASE PROTEIN"/>
    <property type="match status" value="1"/>
</dbReference>
<keyword evidence="9" id="KW-0762">Sugar transport</keyword>
<dbReference type="Proteomes" id="UP000295008">
    <property type="component" value="Unassembled WGS sequence"/>
</dbReference>
<dbReference type="PANTHER" id="PTHR30193:SF37">
    <property type="entry name" value="INNER MEMBRANE ABC TRANSPORTER PERMEASE PROTEIN YCJO"/>
    <property type="match status" value="1"/>
</dbReference>
<evidence type="ECO:0000256" key="1">
    <source>
        <dbReference type="ARBA" id="ARBA00004651"/>
    </source>
</evidence>
<dbReference type="RefSeq" id="WP_132016298.1">
    <property type="nucleotide sequence ID" value="NZ_SLUN01000034.1"/>
</dbReference>
<evidence type="ECO:0000313" key="9">
    <source>
        <dbReference type="EMBL" id="TCL61493.1"/>
    </source>
</evidence>
<dbReference type="EMBL" id="SLUN01000034">
    <property type="protein sequence ID" value="TCL61493.1"/>
    <property type="molecule type" value="Genomic_DNA"/>
</dbReference>
<comment type="caution">
    <text evidence="9">The sequence shown here is derived from an EMBL/GenBank/DDBJ whole genome shotgun (WGS) entry which is preliminary data.</text>
</comment>
<dbReference type="InterPro" id="IPR051393">
    <property type="entry name" value="ABC_transporter_permease"/>
</dbReference>
<dbReference type="OrthoDB" id="9788108at2"/>
<reference evidence="9 10" key="1">
    <citation type="submission" date="2019-03" db="EMBL/GenBank/DDBJ databases">
        <title>Genomic Encyclopedia of Type Strains, Phase IV (KMG-IV): sequencing the most valuable type-strain genomes for metagenomic binning, comparative biology and taxonomic classification.</title>
        <authorList>
            <person name="Goeker M."/>
        </authorList>
    </citation>
    <scope>NUCLEOTIDE SEQUENCE [LARGE SCALE GENOMIC DNA]</scope>
    <source>
        <strain evidence="9 10">LX-B</strain>
    </source>
</reference>
<evidence type="ECO:0000256" key="3">
    <source>
        <dbReference type="ARBA" id="ARBA00022475"/>
    </source>
</evidence>
<dbReference type="GO" id="GO:0055085">
    <property type="term" value="P:transmembrane transport"/>
    <property type="evidence" value="ECO:0007669"/>
    <property type="project" value="InterPro"/>
</dbReference>
<proteinExistence type="inferred from homology"/>
<feature type="transmembrane region" description="Helical" evidence="7">
    <location>
        <begin position="96"/>
        <end position="117"/>
    </location>
</feature>
<dbReference type="Gene3D" id="1.10.3720.10">
    <property type="entry name" value="MetI-like"/>
    <property type="match status" value="1"/>
</dbReference>
<evidence type="ECO:0000259" key="8">
    <source>
        <dbReference type="PROSITE" id="PS50928"/>
    </source>
</evidence>
<sequence length="315" mass="35148">MASAIHPGTAVDAAALNARAARRRAWQRNITGYLFVAPNLIGFLLFTLAPVLFSLVVAFSDWNLFKGIGGMEFVGWRNFTALFHDVWFIDSLKNNLFYTMATIPALMILSLVVAVILNDRVYGRVIIRAMFFIPYIANIVAICAVWLLLYNPAHGVINQFLTGLGIASPPQWLASTQWALPAIMIMTIWGGIGYNSVLYMAGLQSIPRSLYESAEIDGASAFGKLWHITIPMLSPTIFFLLITNIIYSFQVFGPINILTQGGPGRATTVIAYYIYLSGFRYFKMGPASAMAWFLMIVIFGVTLVQWRGQKKWVNY</sequence>
<keyword evidence="4 7" id="KW-0812">Transmembrane</keyword>
<name>A0A4R1R7A8_HYDET</name>
<feature type="transmembrane region" description="Helical" evidence="7">
    <location>
        <begin position="264"/>
        <end position="282"/>
    </location>
</feature>
<protein>
    <submittedName>
        <fullName evidence="9">Multiple sugar transport system permease protein</fullName>
    </submittedName>
</protein>